<keyword evidence="4" id="KW-1185">Reference proteome</keyword>
<feature type="chain" id="PRO_5020334115" description="WD40 repeat domain-containing protein" evidence="2">
    <location>
        <begin position="24"/>
        <end position="337"/>
    </location>
</feature>
<evidence type="ECO:0008006" key="5">
    <source>
        <dbReference type="Google" id="ProtNLM"/>
    </source>
</evidence>
<keyword evidence="2" id="KW-0732">Signal</keyword>
<dbReference type="InterPro" id="IPR015943">
    <property type="entry name" value="WD40/YVTN_repeat-like_dom_sf"/>
</dbReference>
<dbReference type="RefSeq" id="WP_137248662.1">
    <property type="nucleotide sequence ID" value="NZ_SZQA01000019.1"/>
</dbReference>
<feature type="transmembrane region" description="Helical" evidence="1">
    <location>
        <begin position="314"/>
        <end position="332"/>
    </location>
</feature>
<accession>A0A4V5UZ04</accession>
<keyword evidence="1" id="KW-1133">Transmembrane helix</keyword>
<dbReference type="Proteomes" id="UP000308705">
    <property type="component" value="Unassembled WGS sequence"/>
</dbReference>
<evidence type="ECO:0000313" key="3">
    <source>
        <dbReference type="EMBL" id="TKK86813.1"/>
    </source>
</evidence>
<gene>
    <name evidence="3" type="ORF">FDA94_20355</name>
</gene>
<proteinExistence type="predicted"/>
<sequence length="337" mass="35273">MRRTLLSSAAVAFALTAAAPAYAAPAPPAPVKATWKQDRVIDNPKITESSGLYASPLHPGVVWTHNDGAGPATLYAIGPDGSTRATVTVEGAAAVDTEAVGGYVDQRGNALIYLADTGDNDKTRQAGVTLFVFPEPKVLADTTVTAERYPIIYPDGPQDSEAVLVNPTNGNLYFVSKTPTGGAVYGAPASLVPGVANRLERLVAVPHVISDGLIGYDGRMYLRGLNKIRVFSDVTGHVVQTIDAPKQPQGESMALSADGTTLLVGSEGEKSAVFAWQLPKDLVTGPIRKPGPQPDPNAIQQTARAKEPTKLPQLMLGGLTGIAALIGLGALVRRLRR</sequence>
<comment type="caution">
    <text evidence="3">The sequence shown here is derived from an EMBL/GenBank/DDBJ whole genome shotgun (WGS) entry which is preliminary data.</text>
</comment>
<feature type="signal peptide" evidence="2">
    <location>
        <begin position="1"/>
        <end position="23"/>
    </location>
</feature>
<keyword evidence="1" id="KW-0472">Membrane</keyword>
<dbReference type="Gene3D" id="2.130.10.10">
    <property type="entry name" value="YVTN repeat-like/Quinoprotein amine dehydrogenase"/>
    <property type="match status" value="1"/>
</dbReference>
<evidence type="ECO:0000313" key="4">
    <source>
        <dbReference type="Proteomes" id="UP000308705"/>
    </source>
</evidence>
<dbReference type="SUPFAM" id="SSF82171">
    <property type="entry name" value="DPP6 N-terminal domain-like"/>
    <property type="match status" value="1"/>
</dbReference>
<dbReference type="AlphaFoldDB" id="A0A4V5UZ04"/>
<reference evidence="3 4" key="1">
    <citation type="submission" date="2019-04" db="EMBL/GenBank/DDBJ databases">
        <title>Herbidospora sp. NEAU-GS14.nov., a novel actinomycete isolated from soil.</title>
        <authorList>
            <person name="Han L."/>
        </authorList>
    </citation>
    <scope>NUCLEOTIDE SEQUENCE [LARGE SCALE GENOMIC DNA]</scope>
    <source>
        <strain evidence="3 4">NEAU-GS14</strain>
    </source>
</reference>
<dbReference type="EMBL" id="SZQA01000019">
    <property type="protein sequence ID" value="TKK86813.1"/>
    <property type="molecule type" value="Genomic_DNA"/>
</dbReference>
<evidence type="ECO:0000256" key="1">
    <source>
        <dbReference type="SAM" id="Phobius"/>
    </source>
</evidence>
<organism evidence="3 4">
    <name type="scientific">Herbidospora galbida</name>
    <dbReference type="NCBI Taxonomy" id="2575442"/>
    <lineage>
        <taxon>Bacteria</taxon>
        <taxon>Bacillati</taxon>
        <taxon>Actinomycetota</taxon>
        <taxon>Actinomycetes</taxon>
        <taxon>Streptosporangiales</taxon>
        <taxon>Streptosporangiaceae</taxon>
        <taxon>Herbidospora</taxon>
    </lineage>
</organism>
<name>A0A4V5UZ04_9ACTN</name>
<keyword evidence="1" id="KW-0812">Transmembrane</keyword>
<evidence type="ECO:0000256" key="2">
    <source>
        <dbReference type="SAM" id="SignalP"/>
    </source>
</evidence>
<protein>
    <recommendedName>
        <fullName evidence="5">WD40 repeat domain-containing protein</fullName>
    </recommendedName>
</protein>
<dbReference type="OrthoDB" id="9801244at2"/>